<organism evidence="1 2">
    <name type="scientific">Gossypium klotzschianum</name>
    <dbReference type="NCBI Taxonomy" id="34286"/>
    <lineage>
        <taxon>Eukaryota</taxon>
        <taxon>Viridiplantae</taxon>
        <taxon>Streptophyta</taxon>
        <taxon>Embryophyta</taxon>
        <taxon>Tracheophyta</taxon>
        <taxon>Spermatophyta</taxon>
        <taxon>Magnoliopsida</taxon>
        <taxon>eudicotyledons</taxon>
        <taxon>Gunneridae</taxon>
        <taxon>Pentapetalae</taxon>
        <taxon>rosids</taxon>
        <taxon>malvids</taxon>
        <taxon>Malvales</taxon>
        <taxon>Malvaceae</taxon>
        <taxon>Malvoideae</taxon>
        <taxon>Gossypium</taxon>
    </lineage>
</organism>
<evidence type="ECO:0000313" key="2">
    <source>
        <dbReference type="Proteomes" id="UP000593573"/>
    </source>
</evidence>
<keyword evidence="2" id="KW-1185">Reference proteome</keyword>
<sequence>MHPLKKFTRFDLSISKYEEKSRRLRIEYLRVDHLP</sequence>
<proteinExistence type="predicted"/>
<name>A0A7J8W7W2_9ROSI</name>
<dbReference type="EMBL" id="JABFAB010238671">
    <property type="protein sequence ID" value="MBA0670920.1"/>
    <property type="molecule type" value="Genomic_DNA"/>
</dbReference>
<dbReference type="AlphaFoldDB" id="A0A7J8W7W2"/>
<gene>
    <name evidence="1" type="ORF">Goklo_029558</name>
</gene>
<reference evidence="1 2" key="1">
    <citation type="journal article" date="2019" name="Genome Biol. Evol.">
        <title>Insights into the evolution of the New World diploid cottons (Gossypium, subgenus Houzingenia) based on genome sequencing.</title>
        <authorList>
            <person name="Grover C.E."/>
            <person name="Arick M.A. 2nd"/>
            <person name="Thrash A."/>
            <person name="Conover J.L."/>
            <person name="Sanders W.S."/>
            <person name="Peterson D.G."/>
            <person name="Frelichowski J.E."/>
            <person name="Scheffler J.A."/>
            <person name="Scheffler B.E."/>
            <person name="Wendel J.F."/>
        </authorList>
    </citation>
    <scope>NUCLEOTIDE SEQUENCE [LARGE SCALE GENOMIC DNA]</scope>
    <source>
        <strain evidence="1">57</strain>
        <tissue evidence="1">Leaf</tissue>
    </source>
</reference>
<evidence type="ECO:0000313" key="1">
    <source>
        <dbReference type="EMBL" id="MBA0670920.1"/>
    </source>
</evidence>
<dbReference type="Proteomes" id="UP000593573">
    <property type="component" value="Unassembled WGS sequence"/>
</dbReference>
<dbReference type="EMBL" id="JABFAB010238671">
    <property type="protein sequence ID" value="MBA0670918.1"/>
    <property type="molecule type" value="Genomic_DNA"/>
</dbReference>
<protein>
    <submittedName>
        <fullName evidence="1">Uncharacterized protein</fullName>
    </submittedName>
</protein>
<accession>A0A7J8W7W2</accession>
<comment type="caution">
    <text evidence="1">The sequence shown here is derived from an EMBL/GenBank/DDBJ whole genome shotgun (WGS) entry which is preliminary data.</text>
</comment>
<reference evidence="1" key="2">
    <citation type="submission" date="2020-04" db="EMBL/GenBank/DDBJ databases">
        <authorList>
            <person name="Grover C.E."/>
            <person name="Arick M.A. II"/>
            <person name="Thrash A."/>
            <person name="Conover J.L."/>
            <person name="Sanders W.S."/>
            <person name="Peterson D.G."/>
            <person name="Scheffler J.A."/>
            <person name="Scheffler B.E."/>
            <person name="Wendel J.F."/>
        </authorList>
    </citation>
    <scope>NUCLEOTIDE SEQUENCE</scope>
    <source>
        <strain evidence="1">57</strain>
        <tissue evidence="1">Leaf</tissue>
    </source>
</reference>
<dbReference type="OrthoDB" id="1689880at2759"/>